<evidence type="ECO:0000313" key="2">
    <source>
        <dbReference type="EMBL" id="QFQ30344.2"/>
    </source>
</evidence>
<reference evidence="2 3" key="1">
    <citation type="submission" date="2019-09" db="EMBL/GenBank/DDBJ databases">
        <title>Complete Genome Sequence of Janibacter melonis M714 with both human health impact and industrial applications.</title>
        <authorList>
            <person name="Jin M."/>
            <person name="Zhao Q.R."/>
        </authorList>
    </citation>
    <scope>NUCLEOTIDE SEQUENCE [LARGE SCALE GENOMIC DNA]</scope>
    <source>
        <strain evidence="2 3">M714</strain>
    </source>
</reference>
<evidence type="ECO:0000313" key="3">
    <source>
        <dbReference type="Proteomes" id="UP000271708"/>
    </source>
</evidence>
<dbReference type="Gene3D" id="3.40.50.1820">
    <property type="entry name" value="alpha/beta hydrolase"/>
    <property type="match status" value="1"/>
</dbReference>
<dbReference type="GeneID" id="59161195"/>
<dbReference type="InterPro" id="IPR000073">
    <property type="entry name" value="AB_hydrolase_1"/>
</dbReference>
<dbReference type="AlphaFoldDB" id="A0A5P8FN29"/>
<dbReference type="SUPFAM" id="SSF53474">
    <property type="entry name" value="alpha/beta-Hydrolases"/>
    <property type="match status" value="1"/>
</dbReference>
<sequence>MALLFLHGAGGHDEDQVLVRALREGLAEPVLAPRLPDEDMTHDAWAACIRDAITPQVRTVVGHSFGGSTVLRMATQADLGVDHLVLLAAPDWGPKGWDVADYALPDDAAERLDPALRVTLHHCADDEVVPAGHLDLLSARIPAARRVLHDRGGHQLMGDATTVVVGSLSPAP</sequence>
<dbReference type="Proteomes" id="UP000271708">
    <property type="component" value="Chromosome"/>
</dbReference>
<feature type="domain" description="AB hydrolase-1" evidence="1">
    <location>
        <begin position="39"/>
        <end position="106"/>
    </location>
</feature>
<dbReference type="KEGG" id="jme:EEW87_008460"/>
<accession>A0A5P8FN29</accession>
<protein>
    <submittedName>
        <fullName evidence="2">Alpha/beta fold hydrolase</fullName>
    </submittedName>
</protein>
<organism evidence="2 3">
    <name type="scientific">Janibacter melonis</name>
    <dbReference type="NCBI Taxonomy" id="262209"/>
    <lineage>
        <taxon>Bacteria</taxon>
        <taxon>Bacillati</taxon>
        <taxon>Actinomycetota</taxon>
        <taxon>Actinomycetes</taxon>
        <taxon>Micrococcales</taxon>
        <taxon>Intrasporangiaceae</taxon>
        <taxon>Janibacter</taxon>
    </lineage>
</organism>
<dbReference type="InterPro" id="IPR029058">
    <property type="entry name" value="AB_hydrolase_fold"/>
</dbReference>
<proteinExistence type="predicted"/>
<keyword evidence="2" id="KW-0378">Hydrolase</keyword>
<dbReference type="RefSeq" id="WP_123091923.1">
    <property type="nucleotide sequence ID" value="NZ_CP044548.2"/>
</dbReference>
<dbReference type="EMBL" id="CP044548">
    <property type="protein sequence ID" value="QFQ30344.2"/>
    <property type="molecule type" value="Genomic_DNA"/>
</dbReference>
<name>A0A5P8FN29_9MICO</name>
<dbReference type="GO" id="GO:0016787">
    <property type="term" value="F:hydrolase activity"/>
    <property type="evidence" value="ECO:0007669"/>
    <property type="project" value="UniProtKB-KW"/>
</dbReference>
<evidence type="ECO:0000259" key="1">
    <source>
        <dbReference type="Pfam" id="PF00561"/>
    </source>
</evidence>
<gene>
    <name evidence="2" type="ORF">EEW87_008460</name>
</gene>
<dbReference type="Pfam" id="PF00561">
    <property type="entry name" value="Abhydrolase_1"/>
    <property type="match status" value="1"/>
</dbReference>